<dbReference type="PANTHER" id="PTHR14237:SF80">
    <property type="entry name" value="MOLYBDENUM COFACTOR SULFURASE"/>
    <property type="match status" value="1"/>
</dbReference>
<dbReference type="InterPro" id="IPR015422">
    <property type="entry name" value="PyrdxlP-dep_Trfase_small"/>
</dbReference>
<dbReference type="GO" id="GO:0030151">
    <property type="term" value="F:molybdenum ion binding"/>
    <property type="evidence" value="ECO:0007669"/>
    <property type="project" value="UniProtKB-UniRule"/>
</dbReference>
<dbReference type="SUPFAM" id="SSF141673">
    <property type="entry name" value="MOSC N-terminal domain-like"/>
    <property type="match status" value="1"/>
</dbReference>
<reference evidence="6 7" key="1">
    <citation type="submission" date="2014-11" db="EMBL/GenBank/DDBJ databases">
        <title>Genetic blueprint of the zoonotic pathogen Toxocara canis.</title>
        <authorList>
            <person name="Zhu X.-Q."/>
            <person name="Korhonen P.K."/>
            <person name="Cai H."/>
            <person name="Young N.D."/>
            <person name="Nejsum P."/>
            <person name="von Samson-Himmelstjerna G."/>
            <person name="Boag P.R."/>
            <person name="Tan P."/>
            <person name="Li Q."/>
            <person name="Min J."/>
            <person name="Yang Y."/>
            <person name="Wang X."/>
            <person name="Fang X."/>
            <person name="Hall R.S."/>
            <person name="Hofmann A."/>
            <person name="Sternberg P.W."/>
            <person name="Jex A.R."/>
            <person name="Gasser R.B."/>
        </authorList>
    </citation>
    <scope>NUCLEOTIDE SEQUENCE [LARGE SCALE GENOMIC DNA]</scope>
    <source>
        <strain evidence="6">PN_DK_2014</strain>
    </source>
</reference>
<dbReference type="SUPFAM" id="SSF53383">
    <property type="entry name" value="PLP-dependent transferases"/>
    <property type="match status" value="1"/>
</dbReference>
<proteinExistence type="inferred from homology"/>
<dbReference type="OMA" id="PCTRCQM"/>
<dbReference type="InterPro" id="IPR015421">
    <property type="entry name" value="PyrdxlP-dep_Trfase_major"/>
</dbReference>
<dbReference type="Pfam" id="PF03473">
    <property type="entry name" value="MOSC"/>
    <property type="match status" value="1"/>
</dbReference>
<comment type="similarity">
    <text evidence="4">Belongs to the class-V pyridoxal-phosphate-dependent aminotransferase family. MOCOS subfamily.</text>
</comment>
<evidence type="ECO:0000256" key="4">
    <source>
        <dbReference type="HAMAP-Rule" id="MF_03050"/>
    </source>
</evidence>
<keyword evidence="3 4" id="KW-0501">Molybdenum cofactor biosynthesis</keyword>
<dbReference type="GO" id="GO:0008265">
    <property type="term" value="F:molybdenum cofactor sulfurtransferase activity"/>
    <property type="evidence" value="ECO:0007669"/>
    <property type="project" value="UniProtKB-UniRule"/>
</dbReference>
<evidence type="ECO:0000259" key="5">
    <source>
        <dbReference type="PROSITE" id="PS51340"/>
    </source>
</evidence>
<dbReference type="InterPro" id="IPR011037">
    <property type="entry name" value="Pyrv_Knase-like_insert_dom_sf"/>
</dbReference>
<dbReference type="Pfam" id="PF03476">
    <property type="entry name" value="MOSC_N"/>
    <property type="match status" value="1"/>
</dbReference>
<dbReference type="Gene3D" id="3.90.1150.10">
    <property type="entry name" value="Aspartate Aminotransferase, domain 1"/>
    <property type="match status" value="1"/>
</dbReference>
<dbReference type="EMBL" id="JPKZ01000792">
    <property type="protein sequence ID" value="KHN85419.1"/>
    <property type="molecule type" value="Genomic_DNA"/>
</dbReference>
<dbReference type="EC" id="2.8.1.9" evidence="4"/>
<dbReference type="GO" id="GO:0016829">
    <property type="term" value="F:lyase activity"/>
    <property type="evidence" value="ECO:0007669"/>
    <property type="project" value="UniProtKB-UniRule"/>
</dbReference>
<dbReference type="OrthoDB" id="420046at2759"/>
<feature type="active site" evidence="4">
    <location>
        <position position="381"/>
    </location>
</feature>
<accession>A0A0B2VVG4</accession>
<dbReference type="InterPro" id="IPR005303">
    <property type="entry name" value="MOCOS_middle"/>
</dbReference>
<gene>
    <name evidence="6" type="primary">R03A10.3</name>
    <name evidence="6" type="ORF">Tcan_05834</name>
</gene>
<keyword evidence="1 4" id="KW-0808">Transferase</keyword>
<comment type="caution">
    <text evidence="6">The sequence shown here is derived from an EMBL/GenBank/DDBJ whole genome shotgun (WGS) entry which is preliminary data.</text>
</comment>
<evidence type="ECO:0000313" key="7">
    <source>
        <dbReference type="Proteomes" id="UP000031036"/>
    </source>
</evidence>
<dbReference type="Gene3D" id="3.40.640.10">
    <property type="entry name" value="Type I PLP-dependent aspartate aminotransferase-like (Major domain)"/>
    <property type="match status" value="1"/>
</dbReference>
<dbReference type="PROSITE" id="PS51340">
    <property type="entry name" value="MOSC"/>
    <property type="match status" value="1"/>
</dbReference>
<dbReference type="GO" id="GO:0006777">
    <property type="term" value="P:Mo-molybdopterin cofactor biosynthetic process"/>
    <property type="evidence" value="ECO:0007669"/>
    <property type="project" value="UniProtKB-UniRule"/>
</dbReference>
<organism evidence="6 7">
    <name type="scientific">Toxocara canis</name>
    <name type="common">Canine roundworm</name>
    <dbReference type="NCBI Taxonomy" id="6265"/>
    <lineage>
        <taxon>Eukaryota</taxon>
        <taxon>Metazoa</taxon>
        <taxon>Ecdysozoa</taxon>
        <taxon>Nematoda</taxon>
        <taxon>Chromadorea</taxon>
        <taxon>Rhabditida</taxon>
        <taxon>Spirurina</taxon>
        <taxon>Ascaridomorpha</taxon>
        <taxon>Ascaridoidea</taxon>
        <taxon>Toxocaridae</taxon>
        <taxon>Toxocara</taxon>
    </lineage>
</organism>
<comment type="function">
    <text evidence="4">Sulfurates the molybdenum cofactor. Sulfation of molybdenum is essential for xanthine dehydrogenase (XDH) and aldehyde oxidase (ADO) enzymes in which molybdenum cofactor is liganded by 1 oxygen and 1 sulfur atom in active form.</text>
</comment>
<dbReference type="HAMAP" id="MF_03050">
    <property type="entry name" value="MOCOS"/>
    <property type="match status" value="1"/>
</dbReference>
<name>A0A0B2VVG4_TOXCA</name>
<evidence type="ECO:0000256" key="3">
    <source>
        <dbReference type="ARBA" id="ARBA00023150"/>
    </source>
</evidence>
<evidence type="ECO:0000256" key="1">
    <source>
        <dbReference type="ARBA" id="ARBA00022679"/>
    </source>
</evidence>
<dbReference type="SUPFAM" id="SSF50800">
    <property type="entry name" value="PK beta-barrel domain-like"/>
    <property type="match status" value="1"/>
</dbReference>
<protein>
    <recommendedName>
        <fullName evidence="4">Molybdenum cofactor sulfurase</fullName>
        <shortName evidence="4">MCS</shortName>
        <shortName evidence="4">MOS</shortName>
        <shortName evidence="4">MoCo sulfurase</shortName>
        <ecNumber evidence="4">2.8.1.9</ecNumber>
    </recommendedName>
    <alternativeName>
        <fullName evidence="4">Molybdenum cofactor sulfurtransferase</fullName>
    </alternativeName>
</protein>
<dbReference type="InterPro" id="IPR028886">
    <property type="entry name" value="MoCo_sulfurase"/>
</dbReference>
<sequence length="734" mass="82354">MKSSRVYLDHAGSALASESQLAAIGRDLLQMRLSNPHSRHPTSVRTRDIIDRARNRILRHFNTTSDHFSVVFTLNATQALKMVAECFQFGEHQRDSEITSNLESCPDGVFVYMRDAHTSVVGMRELARHRCNRVCAIDFDALYDLPAGQLNETENHSRDLFVITAMSNFCGRKYPLHIIERIHKWRPGQSFVCLDAASWVSTSFLDLSIYKPDFIAISFYKIFGYPTGVGALLVRNECCYLLQKQYFGGGTVNLADHSHFRVHRKVDFVESLEDGTMDFYGIAALERGFEDIDSYGGIKAVQQKTFALASRAFRALSTRIHLNGRRIAEIYCADSDYGSSETQGPIVAFNLLRDDGSYVGYTEVEEVCDLFGIELRSGCFCNQGACQMYLRIPHEQLIANYENGKVCGDSIDIIDKRPVGALRISFGRQSSEYDVEMFERLLDACFVSSPSLRVPLKSGVISEPTLTNIFIYPVKSCSSIKVERWQVGTSGFQYDRQWMIISAGGTVLSQKRYPLLCLIQPQIENGKLILMKKGNRTDNCYAEVPLRIRGGASPESRRICVHRVQTVDCGDEVAEWIDAELGENGCRLHRVCDQRSTSSSNDCGFGIASLSNEAPYLLINRRSANYLAEMVGLKLEEVIKRFRANLIVDGIEPFVEDNITTISIGGVNFKVVGKCSRCQMICIDQESGKKEANLLLALRDYRLGSKVTFGIYLQLEKPSGESILQTGMNISYTT</sequence>
<dbReference type="GO" id="GO:0030170">
    <property type="term" value="F:pyridoxal phosphate binding"/>
    <property type="evidence" value="ECO:0007669"/>
    <property type="project" value="UniProtKB-UniRule"/>
</dbReference>
<dbReference type="InterPro" id="IPR000192">
    <property type="entry name" value="Aminotrans_V_dom"/>
</dbReference>
<comment type="cofactor">
    <cofactor evidence="4">
        <name>pyridoxal 5'-phosphate</name>
        <dbReference type="ChEBI" id="CHEBI:597326"/>
    </cofactor>
</comment>
<feature type="modified residue" description="N6-(pyridoxal phosphate)lysine" evidence="4">
    <location>
        <position position="221"/>
    </location>
</feature>
<dbReference type="Pfam" id="PF00266">
    <property type="entry name" value="Aminotran_5"/>
    <property type="match status" value="1"/>
</dbReference>
<evidence type="ECO:0000256" key="2">
    <source>
        <dbReference type="ARBA" id="ARBA00022898"/>
    </source>
</evidence>
<dbReference type="PANTHER" id="PTHR14237">
    <property type="entry name" value="MOLYBDOPTERIN COFACTOR SULFURASE MOSC"/>
    <property type="match status" value="1"/>
</dbReference>
<dbReference type="InterPro" id="IPR015424">
    <property type="entry name" value="PyrdxlP-dep_Trfase"/>
</dbReference>
<dbReference type="Proteomes" id="UP000031036">
    <property type="component" value="Unassembled WGS sequence"/>
</dbReference>
<dbReference type="InterPro" id="IPR005302">
    <property type="entry name" value="MoCF_Sase_C"/>
</dbReference>
<comment type="catalytic activity">
    <reaction evidence="4">
        <text>Mo-molybdopterin + L-cysteine + AH2 = thio-Mo-molybdopterin + L-alanine + A + H2O</text>
        <dbReference type="Rhea" id="RHEA:42636"/>
        <dbReference type="ChEBI" id="CHEBI:13193"/>
        <dbReference type="ChEBI" id="CHEBI:15377"/>
        <dbReference type="ChEBI" id="CHEBI:17499"/>
        <dbReference type="ChEBI" id="CHEBI:35235"/>
        <dbReference type="ChEBI" id="CHEBI:57972"/>
        <dbReference type="ChEBI" id="CHEBI:71302"/>
        <dbReference type="ChEBI" id="CHEBI:82685"/>
        <dbReference type="EC" id="2.8.1.9"/>
    </reaction>
</comment>
<keyword evidence="7" id="KW-1185">Reference proteome</keyword>
<feature type="domain" description="MOSC" evidence="5">
    <location>
        <begin position="574"/>
        <end position="733"/>
    </location>
</feature>
<evidence type="ECO:0000313" key="6">
    <source>
        <dbReference type="EMBL" id="KHN85419.1"/>
    </source>
</evidence>
<keyword evidence="2 4" id="KW-0663">Pyridoxal phosphate</keyword>
<dbReference type="AlphaFoldDB" id="A0A0B2VVG4"/>
<dbReference type="STRING" id="6265.A0A0B2VVG4"/>